<evidence type="ECO:0000313" key="3">
    <source>
        <dbReference type="Proteomes" id="UP000473278"/>
    </source>
</evidence>
<keyword evidence="3" id="KW-1185">Reference proteome</keyword>
<organism evidence="2 3">
    <name type="scientific">Halalkalibaculum roseum</name>
    <dbReference type="NCBI Taxonomy" id="2709311"/>
    <lineage>
        <taxon>Bacteria</taxon>
        <taxon>Pseudomonadati</taxon>
        <taxon>Balneolota</taxon>
        <taxon>Balneolia</taxon>
        <taxon>Balneolales</taxon>
        <taxon>Balneolaceae</taxon>
        <taxon>Halalkalibaculum</taxon>
    </lineage>
</organism>
<sequence length="715" mass="82196">MTSKENIVNFARTILSFSMKKRKVAGIFILTFIPLHLVASSPQVDKEGYYNRGLIELEEGNFEEALQIWLEAKSNLEDSDFRISQTFIQLATKEKLEDYYTAASEIYYWGLSGKIVDSEKEALQNELTLLRPLLERKRFRNLEDRIENSDSGALKEIANYWNSLDPTPLTDYNERLIEHWQRINYARNHFVKANGEEFDDRADIYIKYGKPYYSKEGQLNYIPSFVTRILKEGIRPPSFGSAEQLAITSTQRMNLENRVRQYHEYNRYEVWIYRDLNEELQNTVFMFGTRNGTSSFRRIRSVDDFIPSGAYRSYLQHNYSFSGQGSGGGTGSGDSESNERSRQSVQFNNTSASQNSQVTLTPAIILQLMYYQQFAALDAYFGNAYDQMMDRFINVSNSFGTSFKGLAREFDTMHGTKLVAIQSRAPNEKTTLFENLIEMPAEYYTYRFLNEQSEPYSKVFTQITLDEAAYYDILRKTNSLQTQLADRYRLIGGYEIRDESGETLKSESIQRPVKSFQSIENRFNIPYEEGIEEILLSHELHSSDSLGVEKVASESPFPASLKGINNTRLDLGEPLPTEGLQLSDLIMGYSYQEDKDNEISRDSIDFTIAHKKVIPQGSDLSFYYELYNLLPKGTDEISEYSFEYSITKEKRGLFGRREDALLSIAINNTVIGDSDKNVIIIDTSNQEPGEYLLNISISDLNSDSTFTKTQPFSIE</sequence>
<comment type="caution">
    <text evidence="2">The sequence shown here is derived from an EMBL/GenBank/DDBJ whole genome shotgun (WGS) entry which is preliminary data.</text>
</comment>
<evidence type="ECO:0000256" key="1">
    <source>
        <dbReference type="SAM" id="MobiDB-lite"/>
    </source>
</evidence>
<feature type="compositionally biased region" description="Polar residues" evidence="1">
    <location>
        <begin position="343"/>
        <end position="352"/>
    </location>
</feature>
<dbReference type="Proteomes" id="UP000473278">
    <property type="component" value="Unassembled WGS sequence"/>
</dbReference>
<dbReference type="NCBIfam" id="TIGR04514">
    <property type="entry name" value="GWxTD_dom"/>
    <property type="match status" value="1"/>
</dbReference>
<name>A0A6M1SNQ8_9BACT</name>
<reference evidence="2 3" key="1">
    <citation type="submission" date="2020-02" db="EMBL/GenBank/DDBJ databases">
        <title>Balneolaceae bacterium YR4-1, complete genome.</title>
        <authorList>
            <person name="Li Y."/>
            <person name="Wu S."/>
        </authorList>
    </citation>
    <scope>NUCLEOTIDE SEQUENCE [LARGE SCALE GENOMIC DNA]</scope>
    <source>
        <strain evidence="2 3">YR4-1</strain>
    </source>
</reference>
<dbReference type="InterPro" id="IPR030959">
    <property type="entry name" value="GWxTD_dom"/>
</dbReference>
<evidence type="ECO:0000313" key="2">
    <source>
        <dbReference type="EMBL" id="NGP77011.1"/>
    </source>
</evidence>
<accession>A0A6M1SNQ8</accession>
<dbReference type="AlphaFoldDB" id="A0A6M1SNQ8"/>
<dbReference type="EMBL" id="JAALLT010000003">
    <property type="protein sequence ID" value="NGP77011.1"/>
    <property type="molecule type" value="Genomic_DNA"/>
</dbReference>
<gene>
    <name evidence="2" type="ORF">G3570_10230</name>
</gene>
<dbReference type="RefSeq" id="WP_165141964.1">
    <property type="nucleotide sequence ID" value="NZ_JAALLT010000003.1"/>
</dbReference>
<protein>
    <submittedName>
        <fullName evidence="2">GWxTD domain-containing protein</fullName>
    </submittedName>
</protein>
<proteinExistence type="predicted"/>
<feature type="region of interest" description="Disordered" evidence="1">
    <location>
        <begin position="322"/>
        <end position="352"/>
    </location>
</feature>